<keyword evidence="2" id="KW-1185">Reference proteome</keyword>
<dbReference type="Gene3D" id="3.40.1350.10">
    <property type="match status" value="1"/>
</dbReference>
<dbReference type="AlphaFoldDB" id="A0A1R4EJ50"/>
<organism evidence="1 2">
    <name type="scientific">Psychrobacter pasteurii</name>
    <dbReference type="NCBI Taxonomy" id="1945520"/>
    <lineage>
        <taxon>Bacteria</taxon>
        <taxon>Pseudomonadati</taxon>
        <taxon>Pseudomonadota</taxon>
        <taxon>Gammaproteobacteria</taxon>
        <taxon>Moraxellales</taxon>
        <taxon>Moraxellaceae</taxon>
        <taxon>Psychrobacter</taxon>
    </lineage>
</organism>
<dbReference type="Proteomes" id="UP000188169">
    <property type="component" value="Unassembled WGS sequence"/>
</dbReference>
<reference evidence="2" key="1">
    <citation type="submission" date="2017-02" db="EMBL/GenBank/DDBJ databases">
        <authorList>
            <person name="Mornico D."/>
        </authorList>
    </citation>
    <scope>NUCLEOTIDE SEQUENCE [LARGE SCALE GENOMIC DNA]</scope>
</reference>
<name>A0A1R4EJ50_9GAMM</name>
<evidence type="ECO:0000313" key="1">
    <source>
        <dbReference type="EMBL" id="SJM38429.1"/>
    </source>
</evidence>
<accession>A0A1R4EJ50</accession>
<dbReference type="OrthoDB" id="9798929at2"/>
<dbReference type="EMBL" id="FUGD01000159">
    <property type="protein sequence ID" value="SJM38429.1"/>
    <property type="molecule type" value="Genomic_DNA"/>
</dbReference>
<gene>
    <name evidence="1" type="ORF">A1019T_02421</name>
</gene>
<dbReference type="STRING" id="1945520.A1019T_02421"/>
<dbReference type="InterPro" id="IPR011856">
    <property type="entry name" value="tRNA_endonuc-like_dom_sf"/>
</dbReference>
<protein>
    <recommendedName>
        <fullName evidence="3">DUF4268 domain-containing protein</fullName>
    </recommendedName>
</protein>
<evidence type="ECO:0008006" key="3">
    <source>
        <dbReference type="Google" id="ProtNLM"/>
    </source>
</evidence>
<evidence type="ECO:0000313" key="2">
    <source>
        <dbReference type="Proteomes" id="UP000188169"/>
    </source>
</evidence>
<proteinExistence type="predicted"/>
<sequence length="125" mass="14407">MNDDMDFGTIIKVPLRDIWKHEALDFTPWLARNINVLGEVIGLDLELIKEEANCGDFSLDLLAKDLGTNKNVIIENQFNRTDHDHLGKLITYAAFHDAKFVIWIAETIREEHRQALFSNTQDDRA</sequence>
<dbReference type="GO" id="GO:0003676">
    <property type="term" value="F:nucleic acid binding"/>
    <property type="evidence" value="ECO:0007669"/>
    <property type="project" value="InterPro"/>
</dbReference>
<dbReference type="RefSeq" id="WP_077449772.1">
    <property type="nucleotide sequence ID" value="NZ_FUGD01000159.1"/>
</dbReference>